<gene>
    <name evidence="2" type="ORF">DMA12_48935</name>
</gene>
<proteinExistence type="predicted"/>
<evidence type="ECO:0000313" key="2">
    <source>
        <dbReference type="EMBL" id="RSM33935.1"/>
    </source>
</evidence>
<feature type="non-terminal residue" evidence="2">
    <location>
        <position position="272"/>
    </location>
</feature>
<accession>A0A428VSY5</accession>
<evidence type="ECO:0000313" key="3">
    <source>
        <dbReference type="Proteomes" id="UP000286716"/>
    </source>
</evidence>
<dbReference type="OrthoDB" id="3628058at2"/>
<keyword evidence="1" id="KW-0812">Transmembrane</keyword>
<keyword evidence="1" id="KW-1133">Transmembrane helix</keyword>
<dbReference type="InterPro" id="IPR026467">
    <property type="entry name" value="Ser/Gly_Cys_C_dom"/>
</dbReference>
<dbReference type="NCBIfam" id="TIGR04222">
    <property type="entry name" value="near_uncomplex"/>
    <property type="match status" value="1"/>
</dbReference>
<feature type="transmembrane region" description="Helical" evidence="1">
    <location>
        <begin position="171"/>
        <end position="193"/>
    </location>
</feature>
<evidence type="ECO:0000256" key="1">
    <source>
        <dbReference type="SAM" id="Phobius"/>
    </source>
</evidence>
<sequence length="272" mass="28322">MTDTWGIPGPVFTGLYLGLLLAVALYGVMRARRLSQGDGVAAPERPEEFALLAGGRHRLGEFVVATLLERQLVRLDSTGKLHRVGDTAPDDLGRAALVRIGKTGNSVTRVADDVGQHSSVAGLEAGLVARGLLTDVRAVRLVWVTTAVAYFALGVLGVSRLIAGSATGHPVGYLILLLVLNTVAAIVTTAGAANRPQIKITAAGRAAAEKARRARTLTAGVAGTVASRGLDGHPDKDIRLAVGRAVRQAAAQVYRRPRSTHWASAGGAAGYY</sequence>
<dbReference type="Proteomes" id="UP000286716">
    <property type="component" value="Unassembled WGS sequence"/>
</dbReference>
<dbReference type="EMBL" id="QHHU01000169">
    <property type="protein sequence ID" value="RSM33935.1"/>
    <property type="molecule type" value="Genomic_DNA"/>
</dbReference>
<name>A0A428VSY5_AMYBA</name>
<feature type="transmembrane region" description="Helical" evidence="1">
    <location>
        <begin position="138"/>
        <end position="159"/>
    </location>
</feature>
<dbReference type="RefSeq" id="WP_125592602.1">
    <property type="nucleotide sequence ID" value="NZ_QHHU01000169.1"/>
</dbReference>
<dbReference type="AlphaFoldDB" id="A0A428VSY5"/>
<protein>
    <submittedName>
        <fullName evidence="2">TIGR04222 domain-containing membrane protein</fullName>
    </submittedName>
</protein>
<feature type="transmembrane region" description="Helical" evidence="1">
    <location>
        <begin position="6"/>
        <end position="28"/>
    </location>
</feature>
<keyword evidence="1" id="KW-0472">Membrane</keyword>
<comment type="caution">
    <text evidence="2">The sequence shown here is derived from an EMBL/GenBank/DDBJ whole genome shotgun (WGS) entry which is preliminary data.</text>
</comment>
<keyword evidence="3" id="KW-1185">Reference proteome</keyword>
<organism evidence="2 3">
    <name type="scientific">Amycolatopsis balhimycina DSM 5908</name>
    <dbReference type="NCBI Taxonomy" id="1081091"/>
    <lineage>
        <taxon>Bacteria</taxon>
        <taxon>Bacillati</taxon>
        <taxon>Actinomycetota</taxon>
        <taxon>Actinomycetes</taxon>
        <taxon>Pseudonocardiales</taxon>
        <taxon>Pseudonocardiaceae</taxon>
        <taxon>Amycolatopsis</taxon>
    </lineage>
</organism>
<reference evidence="2 3" key="1">
    <citation type="submission" date="2018-05" db="EMBL/GenBank/DDBJ databases">
        <title>Evolution of GPA BGCs.</title>
        <authorList>
            <person name="Waglechner N."/>
            <person name="Wright G.D."/>
        </authorList>
    </citation>
    <scope>NUCLEOTIDE SEQUENCE [LARGE SCALE GENOMIC DNA]</scope>
    <source>
        <strain evidence="2 3">DSM 5908</strain>
    </source>
</reference>